<dbReference type="PANTHER" id="PTHR33751:SF9">
    <property type="entry name" value="CYTOCHROME C4"/>
    <property type="match status" value="1"/>
</dbReference>
<dbReference type="InterPro" id="IPR050597">
    <property type="entry name" value="Cytochrome_c_Oxidase_Subunit"/>
</dbReference>
<dbReference type="Proteomes" id="UP000523161">
    <property type="component" value="Unassembled WGS sequence"/>
</dbReference>
<feature type="binding site" description="covalent" evidence="8">
    <location>
        <position position="141"/>
    </location>
    <ligand>
        <name>heme c</name>
        <dbReference type="ChEBI" id="CHEBI:61717"/>
        <label>2</label>
    </ligand>
</feature>
<dbReference type="AlphaFoldDB" id="A0A7Y5AU99"/>
<comment type="PTM">
    <text evidence="8">Binds 2 heme c groups covalently per subunit.</text>
</comment>
<evidence type="ECO:0000256" key="4">
    <source>
        <dbReference type="ARBA" id="ARBA00022723"/>
    </source>
</evidence>
<feature type="binding site" description="axial binding residue" evidence="9">
    <location>
        <position position="85"/>
    </location>
    <ligand>
        <name>heme c</name>
        <dbReference type="ChEBI" id="CHEBI:61717"/>
        <label>1</label>
    </ligand>
    <ligandPart>
        <name>Fe</name>
        <dbReference type="ChEBI" id="CHEBI:18248"/>
    </ligandPart>
</feature>
<feature type="binding site" description="axial binding residue" evidence="9">
    <location>
        <position position="39"/>
    </location>
    <ligand>
        <name>heme c</name>
        <dbReference type="ChEBI" id="CHEBI:61717"/>
        <label>1</label>
    </ligand>
    <ligandPart>
        <name>Fe</name>
        <dbReference type="ChEBI" id="CHEBI:18248"/>
    </ligandPart>
</feature>
<name>A0A7Y5AU99_9GAMM</name>
<keyword evidence="6" id="KW-0249">Electron transport</keyword>
<comment type="subcellular location">
    <subcellularLocation>
        <location evidence="1">Periplasm</location>
    </subcellularLocation>
</comment>
<dbReference type="InterPro" id="IPR009056">
    <property type="entry name" value="Cyt_c-like_dom"/>
</dbReference>
<keyword evidence="2" id="KW-0813">Transport</keyword>
<dbReference type="PIRSF" id="PIRSF000005">
    <property type="entry name" value="Cytochrome_c4"/>
    <property type="match status" value="1"/>
</dbReference>
<dbReference type="PROSITE" id="PS51007">
    <property type="entry name" value="CYTC"/>
    <property type="match status" value="2"/>
</dbReference>
<dbReference type="GO" id="GO:0005506">
    <property type="term" value="F:iron ion binding"/>
    <property type="evidence" value="ECO:0007669"/>
    <property type="project" value="InterPro"/>
</dbReference>
<evidence type="ECO:0000256" key="3">
    <source>
        <dbReference type="ARBA" id="ARBA00022617"/>
    </source>
</evidence>
<feature type="domain" description="Cytochrome c" evidence="11">
    <location>
        <begin position="23"/>
        <end position="108"/>
    </location>
</feature>
<protein>
    <submittedName>
        <fullName evidence="12">Cytochrome c4</fullName>
    </submittedName>
</protein>
<feature type="binding site" description="axial binding residue" evidence="9">
    <location>
        <position position="185"/>
    </location>
    <ligand>
        <name>heme c</name>
        <dbReference type="ChEBI" id="CHEBI:61717"/>
        <label>2</label>
    </ligand>
    <ligandPart>
        <name>Fe</name>
        <dbReference type="ChEBI" id="CHEBI:18248"/>
    </ligandPart>
</feature>
<keyword evidence="13" id="KW-1185">Reference proteome</keyword>
<dbReference type="GO" id="GO:0042597">
    <property type="term" value="C:periplasmic space"/>
    <property type="evidence" value="ECO:0007669"/>
    <property type="project" value="UniProtKB-SubCell"/>
</dbReference>
<comment type="caution">
    <text evidence="12">The sequence shown here is derived from an EMBL/GenBank/DDBJ whole genome shotgun (WGS) entry which is preliminary data.</text>
</comment>
<reference evidence="12 13" key="1">
    <citation type="submission" date="2020-06" db="EMBL/GenBank/DDBJ databases">
        <title>Rheinheimera sp. nov., a marine bacterium isolated from coastal.</title>
        <authorList>
            <person name="Yu Q."/>
            <person name="Qi Y."/>
            <person name="Pu J."/>
        </authorList>
    </citation>
    <scope>NUCLEOTIDE SEQUENCE [LARGE SCALE GENOMIC DNA]</scope>
    <source>
        <strain evidence="12 13">YQF-2</strain>
    </source>
</reference>
<dbReference type="InterPro" id="IPR036909">
    <property type="entry name" value="Cyt_c-like_dom_sf"/>
</dbReference>
<evidence type="ECO:0000313" key="12">
    <source>
        <dbReference type="EMBL" id="NRQ44169.1"/>
    </source>
</evidence>
<dbReference type="RefSeq" id="WP_173502403.1">
    <property type="nucleotide sequence ID" value="NZ_JABSOD010000023.1"/>
</dbReference>
<dbReference type="PRINTS" id="PR00605">
    <property type="entry name" value="CYTCHROMECIC"/>
</dbReference>
<feature type="signal peptide" evidence="10">
    <location>
        <begin position="1"/>
        <end position="20"/>
    </location>
</feature>
<feature type="domain" description="Cytochrome c" evidence="11">
    <location>
        <begin position="117"/>
        <end position="208"/>
    </location>
</feature>
<dbReference type="EMBL" id="JABSOD010000023">
    <property type="protein sequence ID" value="NRQ44169.1"/>
    <property type="molecule type" value="Genomic_DNA"/>
</dbReference>
<sequence length="208" mass="22263">MKKILLPLTLLLGLIGTAQAFDGDAEAGKAKAAVCAACHSADGNSVVDMYPKIAGQHAPYLYKQLRNYKQGMETGGKQGRNNSIMFGMVAALSDQDMKDLAAYFASQKMKAGTTPENVIARGEQLYRGGDAERGIAACIACHGPRGSGTSLGGFPKISFQHANYLKTTLKEFRSGQRANDLNGMMQDIAKKLTDDDIEVLSQYLGGLH</sequence>
<evidence type="ECO:0000256" key="10">
    <source>
        <dbReference type="SAM" id="SignalP"/>
    </source>
</evidence>
<dbReference type="Pfam" id="PF00034">
    <property type="entry name" value="Cytochrom_C"/>
    <property type="match status" value="2"/>
</dbReference>
<keyword evidence="3 8" id="KW-0349">Heme</keyword>
<proteinExistence type="predicted"/>
<feature type="binding site" description="covalent" evidence="8">
    <location>
        <position position="138"/>
    </location>
    <ligand>
        <name>heme c</name>
        <dbReference type="ChEBI" id="CHEBI:61717"/>
        <label>2</label>
    </ligand>
</feature>
<evidence type="ECO:0000256" key="7">
    <source>
        <dbReference type="ARBA" id="ARBA00023004"/>
    </source>
</evidence>
<dbReference type="InterPro" id="IPR008168">
    <property type="entry name" value="Cyt_C_IC"/>
</dbReference>
<dbReference type="SUPFAM" id="SSF46626">
    <property type="entry name" value="Cytochrome c"/>
    <property type="match status" value="2"/>
</dbReference>
<keyword evidence="10" id="KW-0732">Signal</keyword>
<accession>A0A7Y5AU99</accession>
<keyword evidence="5" id="KW-0574">Periplasm</keyword>
<dbReference type="InterPro" id="IPR024167">
    <property type="entry name" value="Cytochrome_c4-like"/>
</dbReference>
<gene>
    <name evidence="12" type="ORF">HRH59_16620</name>
</gene>
<keyword evidence="4 9" id="KW-0479">Metal-binding</keyword>
<dbReference type="GO" id="GO:0020037">
    <property type="term" value="F:heme binding"/>
    <property type="evidence" value="ECO:0007669"/>
    <property type="project" value="InterPro"/>
</dbReference>
<feature type="binding site" description="covalent" evidence="8">
    <location>
        <position position="35"/>
    </location>
    <ligand>
        <name>heme c</name>
        <dbReference type="ChEBI" id="CHEBI:61717"/>
        <label>1</label>
    </ligand>
</feature>
<feature type="binding site" description="axial binding residue" evidence="9">
    <location>
        <position position="142"/>
    </location>
    <ligand>
        <name>heme c</name>
        <dbReference type="ChEBI" id="CHEBI:61717"/>
        <label>2</label>
    </ligand>
    <ligandPart>
        <name>Fe</name>
        <dbReference type="ChEBI" id="CHEBI:18248"/>
    </ligandPart>
</feature>
<evidence type="ECO:0000256" key="9">
    <source>
        <dbReference type="PIRSR" id="PIRSR000005-2"/>
    </source>
</evidence>
<evidence type="ECO:0000256" key="6">
    <source>
        <dbReference type="ARBA" id="ARBA00022982"/>
    </source>
</evidence>
<feature type="chain" id="PRO_5030862431" evidence="10">
    <location>
        <begin position="21"/>
        <end position="208"/>
    </location>
</feature>
<evidence type="ECO:0000313" key="13">
    <source>
        <dbReference type="Proteomes" id="UP000523161"/>
    </source>
</evidence>
<evidence type="ECO:0000256" key="1">
    <source>
        <dbReference type="ARBA" id="ARBA00004418"/>
    </source>
</evidence>
<evidence type="ECO:0000259" key="11">
    <source>
        <dbReference type="PROSITE" id="PS51007"/>
    </source>
</evidence>
<evidence type="ECO:0000256" key="5">
    <source>
        <dbReference type="ARBA" id="ARBA00022764"/>
    </source>
</evidence>
<evidence type="ECO:0000256" key="2">
    <source>
        <dbReference type="ARBA" id="ARBA00022448"/>
    </source>
</evidence>
<dbReference type="Gene3D" id="1.10.760.10">
    <property type="entry name" value="Cytochrome c-like domain"/>
    <property type="match status" value="2"/>
</dbReference>
<dbReference type="PANTHER" id="PTHR33751">
    <property type="entry name" value="CBB3-TYPE CYTOCHROME C OXIDASE SUBUNIT FIXP"/>
    <property type="match status" value="1"/>
</dbReference>
<organism evidence="12 13">
    <name type="scientific">Rheinheimera lutimaris</name>
    <dbReference type="NCBI Taxonomy" id="2740584"/>
    <lineage>
        <taxon>Bacteria</taxon>
        <taxon>Pseudomonadati</taxon>
        <taxon>Pseudomonadota</taxon>
        <taxon>Gammaproteobacteria</taxon>
        <taxon>Chromatiales</taxon>
        <taxon>Chromatiaceae</taxon>
        <taxon>Rheinheimera</taxon>
    </lineage>
</organism>
<feature type="binding site" description="covalent" evidence="8">
    <location>
        <position position="38"/>
    </location>
    <ligand>
        <name>heme c</name>
        <dbReference type="ChEBI" id="CHEBI:61717"/>
        <label>1</label>
    </ligand>
</feature>
<dbReference type="GO" id="GO:0009055">
    <property type="term" value="F:electron transfer activity"/>
    <property type="evidence" value="ECO:0007669"/>
    <property type="project" value="InterPro"/>
</dbReference>
<evidence type="ECO:0000256" key="8">
    <source>
        <dbReference type="PIRSR" id="PIRSR000005-1"/>
    </source>
</evidence>
<keyword evidence="7 9" id="KW-0408">Iron</keyword>